<feature type="transmembrane region" description="Helical" evidence="6">
    <location>
        <begin position="339"/>
        <end position="357"/>
    </location>
</feature>
<dbReference type="GO" id="GO:0005886">
    <property type="term" value="C:plasma membrane"/>
    <property type="evidence" value="ECO:0007669"/>
    <property type="project" value="UniProtKB-SubCell"/>
</dbReference>
<feature type="transmembrane region" description="Helical" evidence="6">
    <location>
        <begin position="20"/>
        <end position="43"/>
    </location>
</feature>
<dbReference type="Proteomes" id="UP000031473">
    <property type="component" value="Unassembled WGS sequence"/>
</dbReference>
<feature type="transmembrane region" description="Helical" evidence="6">
    <location>
        <begin position="390"/>
        <end position="414"/>
    </location>
</feature>
<dbReference type="RefSeq" id="WP_039351717.1">
    <property type="nucleotide sequence ID" value="NZ_FOLA01000004.1"/>
</dbReference>
<evidence type="ECO:0000256" key="2">
    <source>
        <dbReference type="ARBA" id="ARBA00022475"/>
    </source>
</evidence>
<keyword evidence="8" id="KW-1185">Reference proteome</keyword>
<sequence length="420" mass="48017">MRALPGKVKHTFITYKTPIVYASSSIIKAFATLVAGFFIAKFISPEDLGLWTTLSLFITYALFLQGGVINGLNLELPLSFGEGKNKRGRLMVSVAQTFTLYLSVAFFLVGILLYLFFPFESDKVKYGVLAVSFIIVFTFYQNHLLSTFRSNNSFLKLSYLQIVDAVVNLITILLVFYFSYYGMLLKAVIVIILFVILLHINRPIKVIMKWDKKIFLKLFKVGFPIFILAYAESLALTFDKLMLIRFTDLKNLGFYSFALYALVFSTLFSNSIASYIYPKMSFQYGKDKNKLILWQYVKKITALLLIIQIPLFLVGYFVIPKVVTDFFPNYIESIVPMQILLFAGIMKGSVIGVNVIWSMKKWKYMIIYQASYSVLVVGFIYLFIHLYSNKIIGVSFGLMYANIANLIMGVFLSYKATHTN</sequence>
<dbReference type="EMBL" id="JSYL01000004">
    <property type="protein sequence ID" value="KIA89118.1"/>
    <property type="molecule type" value="Genomic_DNA"/>
</dbReference>
<evidence type="ECO:0008006" key="9">
    <source>
        <dbReference type="Google" id="ProtNLM"/>
    </source>
</evidence>
<feature type="transmembrane region" description="Helical" evidence="6">
    <location>
        <begin position="183"/>
        <end position="200"/>
    </location>
</feature>
<evidence type="ECO:0000256" key="3">
    <source>
        <dbReference type="ARBA" id="ARBA00022692"/>
    </source>
</evidence>
<feature type="transmembrane region" description="Helical" evidence="6">
    <location>
        <begin position="299"/>
        <end position="319"/>
    </location>
</feature>
<dbReference type="PANTHER" id="PTHR30250:SF11">
    <property type="entry name" value="O-ANTIGEN TRANSPORTER-RELATED"/>
    <property type="match status" value="1"/>
</dbReference>
<evidence type="ECO:0000313" key="7">
    <source>
        <dbReference type="EMBL" id="KIA89118.1"/>
    </source>
</evidence>
<gene>
    <name evidence="7" type="ORF">OA86_08635</name>
</gene>
<dbReference type="InterPro" id="IPR050833">
    <property type="entry name" value="Poly_Biosynth_Transport"/>
</dbReference>
<feature type="transmembrane region" description="Helical" evidence="6">
    <location>
        <begin position="221"/>
        <end position="238"/>
    </location>
</feature>
<keyword evidence="3 6" id="KW-0812">Transmembrane</keyword>
<comment type="caution">
    <text evidence="7">The sequence shown here is derived from an EMBL/GenBank/DDBJ whole genome shotgun (WGS) entry which is preliminary data.</text>
</comment>
<dbReference type="STRING" id="266749.SAMN05421876_10430"/>
<dbReference type="AlphaFoldDB" id="A0A0C1FB75"/>
<accession>A0A0C1FB75</accession>
<dbReference type="Pfam" id="PF13440">
    <property type="entry name" value="Polysacc_synt_3"/>
    <property type="match status" value="1"/>
</dbReference>
<proteinExistence type="predicted"/>
<feature type="transmembrane region" description="Helical" evidence="6">
    <location>
        <begin position="364"/>
        <end position="384"/>
    </location>
</feature>
<dbReference type="PANTHER" id="PTHR30250">
    <property type="entry name" value="PST FAMILY PREDICTED COLANIC ACID TRANSPORTER"/>
    <property type="match status" value="1"/>
</dbReference>
<feature type="transmembrane region" description="Helical" evidence="6">
    <location>
        <begin position="258"/>
        <end position="278"/>
    </location>
</feature>
<keyword evidence="5 6" id="KW-0472">Membrane</keyword>
<evidence type="ECO:0000256" key="5">
    <source>
        <dbReference type="ARBA" id="ARBA00023136"/>
    </source>
</evidence>
<feature type="transmembrane region" description="Helical" evidence="6">
    <location>
        <begin position="49"/>
        <end position="69"/>
    </location>
</feature>
<feature type="transmembrane region" description="Helical" evidence="6">
    <location>
        <begin position="157"/>
        <end position="177"/>
    </location>
</feature>
<evidence type="ECO:0000256" key="1">
    <source>
        <dbReference type="ARBA" id="ARBA00004651"/>
    </source>
</evidence>
<dbReference type="OrthoDB" id="1420880at2"/>
<protein>
    <recommendedName>
        <fullName evidence="9">Polysaccharide biosynthesis protein</fullName>
    </recommendedName>
</protein>
<keyword evidence="4 6" id="KW-1133">Transmembrane helix</keyword>
<evidence type="ECO:0000256" key="6">
    <source>
        <dbReference type="SAM" id="Phobius"/>
    </source>
</evidence>
<keyword evidence="2" id="KW-1003">Cell membrane</keyword>
<comment type="subcellular location">
    <subcellularLocation>
        <location evidence="1">Cell membrane</location>
        <topology evidence="1">Multi-pass membrane protein</topology>
    </subcellularLocation>
</comment>
<feature type="transmembrane region" description="Helical" evidence="6">
    <location>
        <begin position="126"/>
        <end position="145"/>
    </location>
</feature>
<name>A0A0C1FB75_9FLAO</name>
<evidence type="ECO:0000256" key="4">
    <source>
        <dbReference type="ARBA" id="ARBA00022989"/>
    </source>
</evidence>
<feature type="transmembrane region" description="Helical" evidence="6">
    <location>
        <begin position="90"/>
        <end position="114"/>
    </location>
</feature>
<reference evidence="7 8" key="1">
    <citation type="submission" date="2014-10" db="EMBL/GenBank/DDBJ databases">
        <title>Kaistella jeonii genome.</title>
        <authorList>
            <person name="Clayton J.T."/>
            <person name="Newman J.D."/>
        </authorList>
    </citation>
    <scope>NUCLEOTIDE SEQUENCE [LARGE SCALE GENOMIC DNA]</scope>
    <source>
        <strain evidence="7 8">DSM 17048</strain>
    </source>
</reference>
<organism evidence="7 8">
    <name type="scientific">Kaistella jeonii</name>
    <dbReference type="NCBI Taxonomy" id="266749"/>
    <lineage>
        <taxon>Bacteria</taxon>
        <taxon>Pseudomonadati</taxon>
        <taxon>Bacteroidota</taxon>
        <taxon>Flavobacteriia</taxon>
        <taxon>Flavobacteriales</taxon>
        <taxon>Weeksellaceae</taxon>
        <taxon>Chryseobacterium group</taxon>
        <taxon>Kaistella</taxon>
    </lineage>
</organism>
<evidence type="ECO:0000313" key="8">
    <source>
        <dbReference type="Proteomes" id="UP000031473"/>
    </source>
</evidence>